<dbReference type="AlphaFoldDB" id="A0A4P9Y118"/>
<accession>A0A4P9Y118</accession>
<evidence type="ECO:0000256" key="1">
    <source>
        <dbReference type="SAM" id="MobiDB-lite"/>
    </source>
</evidence>
<evidence type="ECO:0000256" key="2">
    <source>
        <dbReference type="SAM" id="Phobius"/>
    </source>
</evidence>
<reference evidence="4" key="1">
    <citation type="journal article" date="2018" name="Nat. Microbiol.">
        <title>Leveraging single-cell genomics to expand the fungal tree of life.</title>
        <authorList>
            <person name="Ahrendt S.R."/>
            <person name="Quandt C.A."/>
            <person name="Ciobanu D."/>
            <person name="Clum A."/>
            <person name="Salamov A."/>
            <person name="Andreopoulos B."/>
            <person name="Cheng J.F."/>
            <person name="Woyke T."/>
            <person name="Pelin A."/>
            <person name="Henrissat B."/>
            <person name="Reynolds N.K."/>
            <person name="Benny G.L."/>
            <person name="Smith M.E."/>
            <person name="James T.Y."/>
            <person name="Grigoriev I.V."/>
        </authorList>
    </citation>
    <scope>NUCLEOTIDE SEQUENCE [LARGE SCALE GENOMIC DNA]</scope>
</reference>
<keyword evidence="2" id="KW-0472">Membrane</keyword>
<feature type="compositionally biased region" description="Polar residues" evidence="1">
    <location>
        <begin position="188"/>
        <end position="201"/>
    </location>
</feature>
<protein>
    <submittedName>
        <fullName evidence="3">Uncharacterized protein</fullName>
    </submittedName>
</protein>
<keyword evidence="4" id="KW-1185">Reference proteome</keyword>
<feature type="region of interest" description="Disordered" evidence="1">
    <location>
        <begin position="52"/>
        <end position="75"/>
    </location>
</feature>
<feature type="transmembrane region" description="Helical" evidence="2">
    <location>
        <begin position="113"/>
        <end position="138"/>
    </location>
</feature>
<proteinExistence type="predicted"/>
<name>A0A4P9Y118_9FUNG</name>
<feature type="non-terminal residue" evidence="3">
    <location>
        <position position="209"/>
    </location>
</feature>
<feature type="compositionally biased region" description="Polar residues" evidence="1">
    <location>
        <begin position="166"/>
        <end position="177"/>
    </location>
</feature>
<keyword evidence="2" id="KW-0812">Transmembrane</keyword>
<gene>
    <name evidence="3" type="ORF">BJ684DRAFT_17923</name>
</gene>
<dbReference type="EMBL" id="KZ988866">
    <property type="protein sequence ID" value="RKP11490.1"/>
    <property type="molecule type" value="Genomic_DNA"/>
</dbReference>
<dbReference type="Proteomes" id="UP000267251">
    <property type="component" value="Unassembled WGS sequence"/>
</dbReference>
<keyword evidence="2" id="KW-1133">Transmembrane helix</keyword>
<evidence type="ECO:0000313" key="4">
    <source>
        <dbReference type="Proteomes" id="UP000267251"/>
    </source>
</evidence>
<organism evidence="3 4">
    <name type="scientific">Piptocephalis cylindrospora</name>
    <dbReference type="NCBI Taxonomy" id="1907219"/>
    <lineage>
        <taxon>Eukaryota</taxon>
        <taxon>Fungi</taxon>
        <taxon>Fungi incertae sedis</taxon>
        <taxon>Zoopagomycota</taxon>
        <taxon>Zoopagomycotina</taxon>
        <taxon>Zoopagomycetes</taxon>
        <taxon>Zoopagales</taxon>
        <taxon>Piptocephalidaceae</taxon>
        <taxon>Piptocephalis</taxon>
    </lineage>
</organism>
<feature type="region of interest" description="Disordered" evidence="1">
    <location>
        <begin position="161"/>
        <end position="209"/>
    </location>
</feature>
<sequence>MSLPALAAIPIKIHDSLDPTVSFIPNSSEAARDDQFGNPSPIPSEDFPFEFDFSSNTLSPTETSANSARDLDPSDARHNVPSKLEFSPTLLTPTETSANSVGDSYPSEARHNFPYFILPIGAVSILLLIVLCVLGEVLKRRCRERVARDIDSIIQAYAVADEEDPASSSPSRTNSLPTMMASDPKTPCSISHGNAASSTGHTRVPSLPS</sequence>
<feature type="compositionally biased region" description="Polar residues" evidence="1">
    <location>
        <begin position="56"/>
        <end position="67"/>
    </location>
</feature>
<evidence type="ECO:0000313" key="3">
    <source>
        <dbReference type="EMBL" id="RKP11490.1"/>
    </source>
</evidence>